<dbReference type="Pfam" id="PF17930">
    <property type="entry name" value="LpxI_N"/>
    <property type="match status" value="1"/>
</dbReference>
<dbReference type="AlphaFoldDB" id="A0A1G9WJG0"/>
<dbReference type="STRING" id="146817.SAMN04488502_1085"/>
<evidence type="ECO:0008006" key="5">
    <source>
        <dbReference type="Google" id="ProtNLM"/>
    </source>
</evidence>
<dbReference type="Pfam" id="PF06230">
    <property type="entry name" value="LpxI_C"/>
    <property type="match status" value="1"/>
</dbReference>
<feature type="domain" description="LpxI N-terminal" evidence="2">
    <location>
        <begin position="3"/>
        <end position="133"/>
    </location>
</feature>
<proteinExistence type="predicted"/>
<dbReference type="InterPro" id="IPR010415">
    <property type="entry name" value="LpxI_C"/>
</dbReference>
<organism evidence="3 4">
    <name type="scientific">Dendrosporobacter quercicolus</name>
    <dbReference type="NCBI Taxonomy" id="146817"/>
    <lineage>
        <taxon>Bacteria</taxon>
        <taxon>Bacillati</taxon>
        <taxon>Bacillota</taxon>
        <taxon>Negativicutes</taxon>
        <taxon>Selenomonadales</taxon>
        <taxon>Sporomusaceae</taxon>
        <taxon>Dendrosporobacter</taxon>
    </lineage>
</organism>
<dbReference type="PANTHER" id="PTHR39962">
    <property type="entry name" value="BLL4848 PROTEIN"/>
    <property type="match status" value="1"/>
</dbReference>
<dbReference type="Gene3D" id="3.40.50.20">
    <property type="match status" value="1"/>
</dbReference>
<evidence type="ECO:0000313" key="3">
    <source>
        <dbReference type="EMBL" id="SDM84684.1"/>
    </source>
</evidence>
<sequence length="267" mass="28448">MEKIGLLAGVGRLPVEFARAARGMGFGVIAVAVVPEVDEELQQVADKTVQLNIGELDRVIRVLKEEGVSQVTMLGKVTKELLFSGSVRLDDRLQRMFAALPDNRDDTIMLGLVRELASEGIGVFDQTAFIRSLMPAPAILTKREPSAAERADMEFGFNMAKAIGGLDIGQTVVVKNLAVMAVEAIEGTDACILRGGRLSCGGATVVKAAKPDQDLRFDVPAVGVNTIRAMCEAQAKALAIEAGKTLLVDRDKVIKIADECGITIVAM</sequence>
<dbReference type="PANTHER" id="PTHR39962:SF1">
    <property type="entry name" value="LPXI FAMILY PROTEIN"/>
    <property type="match status" value="1"/>
</dbReference>
<evidence type="ECO:0000259" key="1">
    <source>
        <dbReference type="Pfam" id="PF06230"/>
    </source>
</evidence>
<keyword evidence="4" id="KW-1185">Reference proteome</keyword>
<accession>A0A1G9WJG0</accession>
<protein>
    <recommendedName>
        <fullName evidence="5">DUF1009 domain-containing protein</fullName>
    </recommendedName>
</protein>
<dbReference type="Gene3D" id="3.40.140.80">
    <property type="match status" value="1"/>
</dbReference>
<dbReference type="InterPro" id="IPR043167">
    <property type="entry name" value="LpxI_C_sf"/>
</dbReference>
<evidence type="ECO:0000313" key="4">
    <source>
        <dbReference type="Proteomes" id="UP000214880"/>
    </source>
</evidence>
<name>A0A1G9WJG0_9FIRM</name>
<dbReference type="Proteomes" id="UP000214880">
    <property type="component" value="Unassembled WGS sequence"/>
</dbReference>
<gene>
    <name evidence="3" type="ORF">SAMN04488502_1085</name>
</gene>
<dbReference type="EMBL" id="FNHB01000008">
    <property type="protein sequence ID" value="SDM84684.1"/>
    <property type="molecule type" value="Genomic_DNA"/>
</dbReference>
<feature type="domain" description="LpxI C-terminal" evidence="1">
    <location>
        <begin position="138"/>
        <end position="265"/>
    </location>
</feature>
<dbReference type="InterPro" id="IPR053174">
    <property type="entry name" value="LpxI"/>
</dbReference>
<reference evidence="3 4" key="1">
    <citation type="submission" date="2016-10" db="EMBL/GenBank/DDBJ databases">
        <authorList>
            <person name="de Groot N.N."/>
        </authorList>
    </citation>
    <scope>NUCLEOTIDE SEQUENCE [LARGE SCALE GENOMIC DNA]</scope>
    <source>
        <strain evidence="3 4">DSM 1736</strain>
    </source>
</reference>
<evidence type="ECO:0000259" key="2">
    <source>
        <dbReference type="Pfam" id="PF17930"/>
    </source>
</evidence>
<dbReference type="OrthoDB" id="9789836at2"/>
<dbReference type="RefSeq" id="WP_092074230.1">
    <property type="nucleotide sequence ID" value="NZ_FNHB01000008.1"/>
</dbReference>
<dbReference type="InterPro" id="IPR041255">
    <property type="entry name" value="LpxI_N"/>
</dbReference>